<keyword evidence="3" id="KW-0012">Acyltransferase</keyword>
<dbReference type="InterPro" id="IPR050317">
    <property type="entry name" value="Plant_Fungal_Acyltransferase"/>
</dbReference>
<dbReference type="InterPro" id="IPR023213">
    <property type="entry name" value="CAT-like_dom_sf"/>
</dbReference>
<name>A0A5P1FL79_ASPOF</name>
<dbReference type="PANTHER" id="PTHR31642:SF151">
    <property type="entry name" value="OS12G0134700 PROTEIN"/>
    <property type="match status" value="1"/>
</dbReference>
<protein>
    <submittedName>
        <fullName evidence="4">Uncharacterized protein</fullName>
    </submittedName>
</protein>
<dbReference type="GO" id="GO:0016747">
    <property type="term" value="F:acyltransferase activity, transferring groups other than amino-acyl groups"/>
    <property type="evidence" value="ECO:0007669"/>
    <property type="project" value="TreeGrafter"/>
</dbReference>
<evidence type="ECO:0000313" key="5">
    <source>
        <dbReference type="Proteomes" id="UP000243459"/>
    </source>
</evidence>
<accession>A0A5P1FL79</accession>
<dbReference type="AlphaFoldDB" id="A0A5P1FL79"/>
<organism evidence="4 5">
    <name type="scientific">Asparagus officinalis</name>
    <name type="common">Garden asparagus</name>
    <dbReference type="NCBI Taxonomy" id="4686"/>
    <lineage>
        <taxon>Eukaryota</taxon>
        <taxon>Viridiplantae</taxon>
        <taxon>Streptophyta</taxon>
        <taxon>Embryophyta</taxon>
        <taxon>Tracheophyta</taxon>
        <taxon>Spermatophyta</taxon>
        <taxon>Magnoliopsida</taxon>
        <taxon>Liliopsida</taxon>
        <taxon>Asparagales</taxon>
        <taxon>Asparagaceae</taxon>
        <taxon>Asparagoideae</taxon>
        <taxon>Asparagus</taxon>
    </lineage>
</organism>
<evidence type="ECO:0000313" key="4">
    <source>
        <dbReference type="EMBL" id="ONK78483.1"/>
    </source>
</evidence>
<gene>
    <name evidence="4" type="ORF">A4U43_C02F19240</name>
</gene>
<sequence>MSNFFIAWGKSVRGAPIDPLPIYDRSWLKPRSPPKCSIEHWGHEFKPISPNQKYAFPPIYATTDPGNIANVLLHYSSDFISTKLKSQVKRKLSTFEVLLAHIWRKITMSRGLNDETSMLAKVSVNGRCRLKPAVPNEFFGNLVLTAHPQANAKTLLQGDLETAASIIHEAVRDTDDEYFRSVIDFGAMNEGEELVRVDDDISTNVMLPDLEADSLLGFRFQELDFGGGGELCAFTLSWVPLDGLVVLLPALEKDGGVNVFVGLLEEHARVLKEISHSLD</sequence>
<dbReference type="Gramene" id="ONK78483">
    <property type="protein sequence ID" value="ONK78483"/>
    <property type="gene ID" value="A4U43_C02F19240"/>
</dbReference>
<proteinExistence type="inferred from homology"/>
<evidence type="ECO:0000256" key="3">
    <source>
        <dbReference type="ARBA" id="ARBA00023315"/>
    </source>
</evidence>
<dbReference type="EMBL" id="CM007382">
    <property type="protein sequence ID" value="ONK78483.1"/>
    <property type="molecule type" value="Genomic_DNA"/>
</dbReference>
<dbReference type="Gene3D" id="3.30.559.10">
    <property type="entry name" value="Chloramphenicol acetyltransferase-like domain"/>
    <property type="match status" value="2"/>
</dbReference>
<evidence type="ECO:0000256" key="2">
    <source>
        <dbReference type="ARBA" id="ARBA00022679"/>
    </source>
</evidence>
<reference evidence="5" key="1">
    <citation type="journal article" date="2017" name="Nat. Commun.">
        <title>The asparagus genome sheds light on the origin and evolution of a young Y chromosome.</title>
        <authorList>
            <person name="Harkess A."/>
            <person name="Zhou J."/>
            <person name="Xu C."/>
            <person name="Bowers J.E."/>
            <person name="Van der Hulst R."/>
            <person name="Ayyampalayam S."/>
            <person name="Mercati F."/>
            <person name="Riccardi P."/>
            <person name="McKain M.R."/>
            <person name="Kakrana A."/>
            <person name="Tang H."/>
            <person name="Ray J."/>
            <person name="Groenendijk J."/>
            <person name="Arikit S."/>
            <person name="Mathioni S.M."/>
            <person name="Nakano M."/>
            <person name="Shan H."/>
            <person name="Telgmann-Rauber A."/>
            <person name="Kanno A."/>
            <person name="Yue Z."/>
            <person name="Chen H."/>
            <person name="Li W."/>
            <person name="Chen Y."/>
            <person name="Xu X."/>
            <person name="Zhang Y."/>
            <person name="Luo S."/>
            <person name="Chen H."/>
            <person name="Gao J."/>
            <person name="Mao Z."/>
            <person name="Pires J.C."/>
            <person name="Luo M."/>
            <person name="Kudrna D."/>
            <person name="Wing R.A."/>
            <person name="Meyers B.C."/>
            <person name="Yi K."/>
            <person name="Kong H."/>
            <person name="Lavrijsen P."/>
            <person name="Sunseri F."/>
            <person name="Falavigna A."/>
            <person name="Ye Y."/>
            <person name="Leebens-Mack J.H."/>
            <person name="Chen G."/>
        </authorList>
    </citation>
    <scope>NUCLEOTIDE SEQUENCE [LARGE SCALE GENOMIC DNA]</scope>
    <source>
        <strain evidence="5">cv. DH0086</strain>
    </source>
</reference>
<keyword evidence="2" id="KW-0808">Transferase</keyword>
<keyword evidence="5" id="KW-1185">Reference proteome</keyword>
<dbReference type="PANTHER" id="PTHR31642">
    <property type="entry name" value="TRICHOTHECENE 3-O-ACETYLTRANSFERASE"/>
    <property type="match status" value="1"/>
</dbReference>
<dbReference type="Proteomes" id="UP000243459">
    <property type="component" value="Chromosome 2"/>
</dbReference>
<dbReference type="Pfam" id="PF02458">
    <property type="entry name" value="Transferase"/>
    <property type="match status" value="1"/>
</dbReference>
<dbReference type="OMA" id="CELEHCG"/>
<comment type="similarity">
    <text evidence="1">Belongs to the plant acyltransferase family.</text>
</comment>
<evidence type="ECO:0000256" key="1">
    <source>
        <dbReference type="ARBA" id="ARBA00009861"/>
    </source>
</evidence>